<name>A0A550CBR9_9AGAR</name>
<evidence type="ECO:0000313" key="2">
    <source>
        <dbReference type="EMBL" id="TRM62251.1"/>
    </source>
</evidence>
<organism evidence="2 3">
    <name type="scientific">Schizophyllum amplum</name>
    <dbReference type="NCBI Taxonomy" id="97359"/>
    <lineage>
        <taxon>Eukaryota</taxon>
        <taxon>Fungi</taxon>
        <taxon>Dikarya</taxon>
        <taxon>Basidiomycota</taxon>
        <taxon>Agaricomycotina</taxon>
        <taxon>Agaricomycetes</taxon>
        <taxon>Agaricomycetidae</taxon>
        <taxon>Agaricales</taxon>
        <taxon>Schizophyllaceae</taxon>
        <taxon>Schizophyllum</taxon>
    </lineage>
</organism>
<proteinExistence type="predicted"/>
<comment type="caution">
    <text evidence="2">The sequence shown here is derived from an EMBL/GenBank/DDBJ whole genome shotgun (WGS) entry which is preliminary data.</text>
</comment>
<feature type="compositionally biased region" description="Basic and acidic residues" evidence="1">
    <location>
        <begin position="96"/>
        <end position="106"/>
    </location>
</feature>
<evidence type="ECO:0000313" key="3">
    <source>
        <dbReference type="Proteomes" id="UP000320762"/>
    </source>
</evidence>
<sequence>MSESSTVVQCTSSWPGLSGIKRLVVFGASYCAIGDVPLGTERSATLPLGIAYPGDGCYTDRDLDTSAPRPNWIGHLLARYWPEPRFRPATITAVDSDGRGVEKPGDESSLPQDPAYMRDPLLVFDYAHGGHTVPQVLRQISEQFKAELAPWRQDIAGAVKGENPWRSWTSTNALFVTWVGINDCASMSSVDAIPERVDQLFAGQIDLYASGARNFLLVDVPHIDRSPAVRRTRAPYVAPRYRTWNATLLSRARAFATAHPDATVLLFSSARTIDGILDEPDIYGLEEPVGPAYGPIWADQLHPTSAVHDVLARDMAEFLSAIPVTDNL</sequence>
<dbReference type="GO" id="GO:0016788">
    <property type="term" value="F:hydrolase activity, acting on ester bonds"/>
    <property type="evidence" value="ECO:0007669"/>
    <property type="project" value="InterPro"/>
</dbReference>
<accession>A0A550CBR9</accession>
<dbReference type="Proteomes" id="UP000320762">
    <property type="component" value="Unassembled WGS sequence"/>
</dbReference>
<feature type="region of interest" description="Disordered" evidence="1">
    <location>
        <begin position="93"/>
        <end position="112"/>
    </location>
</feature>
<dbReference type="SUPFAM" id="SSF52266">
    <property type="entry name" value="SGNH hydrolase"/>
    <property type="match status" value="1"/>
</dbReference>
<gene>
    <name evidence="2" type="ORF">BD626DRAFT_404331</name>
</gene>
<evidence type="ECO:0000256" key="1">
    <source>
        <dbReference type="SAM" id="MobiDB-lite"/>
    </source>
</evidence>
<dbReference type="AlphaFoldDB" id="A0A550CBR9"/>
<dbReference type="STRING" id="97359.A0A550CBR9"/>
<dbReference type="InterPro" id="IPR001087">
    <property type="entry name" value="GDSL"/>
</dbReference>
<dbReference type="EMBL" id="VDMD01000013">
    <property type="protein sequence ID" value="TRM62251.1"/>
    <property type="molecule type" value="Genomic_DNA"/>
</dbReference>
<dbReference type="OrthoDB" id="1600564at2759"/>
<reference evidence="2 3" key="1">
    <citation type="journal article" date="2019" name="New Phytol.">
        <title>Comparative genomics reveals unique wood-decay strategies and fruiting body development in the Schizophyllaceae.</title>
        <authorList>
            <person name="Almasi E."/>
            <person name="Sahu N."/>
            <person name="Krizsan K."/>
            <person name="Balint B."/>
            <person name="Kovacs G.M."/>
            <person name="Kiss B."/>
            <person name="Cseklye J."/>
            <person name="Drula E."/>
            <person name="Henrissat B."/>
            <person name="Nagy I."/>
            <person name="Chovatia M."/>
            <person name="Adam C."/>
            <person name="LaButti K."/>
            <person name="Lipzen A."/>
            <person name="Riley R."/>
            <person name="Grigoriev I.V."/>
            <person name="Nagy L.G."/>
        </authorList>
    </citation>
    <scope>NUCLEOTIDE SEQUENCE [LARGE SCALE GENOMIC DNA]</scope>
    <source>
        <strain evidence="2 3">NL-1724</strain>
    </source>
</reference>
<keyword evidence="3" id="KW-1185">Reference proteome</keyword>
<dbReference type="Pfam" id="PF00657">
    <property type="entry name" value="Lipase_GDSL"/>
    <property type="match status" value="1"/>
</dbReference>
<dbReference type="Gene3D" id="3.40.50.1110">
    <property type="entry name" value="SGNH hydrolase"/>
    <property type="match status" value="1"/>
</dbReference>
<dbReference type="InterPro" id="IPR036514">
    <property type="entry name" value="SGNH_hydro_sf"/>
</dbReference>
<evidence type="ECO:0008006" key="4">
    <source>
        <dbReference type="Google" id="ProtNLM"/>
    </source>
</evidence>
<protein>
    <recommendedName>
        <fullName evidence="4">SGNH hydrolase-type esterase domain-containing protein</fullName>
    </recommendedName>
</protein>